<evidence type="ECO:0000256" key="1">
    <source>
        <dbReference type="ARBA" id="ARBA00001971"/>
    </source>
</evidence>
<keyword evidence="6" id="KW-0812">Transmembrane</keyword>
<dbReference type="PRINTS" id="PR00385">
    <property type="entry name" value="P450"/>
</dbReference>
<keyword evidence="17" id="KW-1185">Reference proteome</keyword>
<dbReference type="InterPro" id="IPR050364">
    <property type="entry name" value="Cytochrome_P450_fung"/>
</dbReference>
<keyword evidence="13" id="KW-0325">Glycoprotein</keyword>
<gene>
    <name evidence="16" type="ORF">VNI00_001626</name>
</gene>
<evidence type="ECO:0000256" key="4">
    <source>
        <dbReference type="ARBA" id="ARBA00010617"/>
    </source>
</evidence>
<evidence type="ECO:0000256" key="5">
    <source>
        <dbReference type="ARBA" id="ARBA00022617"/>
    </source>
</evidence>
<dbReference type="InterPro" id="IPR002401">
    <property type="entry name" value="Cyt_P450_E_grp-I"/>
</dbReference>
<dbReference type="GO" id="GO:0004497">
    <property type="term" value="F:monooxygenase activity"/>
    <property type="evidence" value="ECO:0007669"/>
    <property type="project" value="UniProtKB-KW"/>
</dbReference>
<comment type="subcellular location">
    <subcellularLocation>
        <location evidence="2">Membrane</location>
        <topology evidence="2">Single-pass membrane protein</topology>
    </subcellularLocation>
</comment>
<protein>
    <recommendedName>
        <fullName evidence="18">Cytochrome P450</fullName>
    </recommendedName>
</protein>
<dbReference type="GO" id="GO:0016020">
    <property type="term" value="C:membrane"/>
    <property type="evidence" value="ECO:0007669"/>
    <property type="project" value="UniProtKB-SubCell"/>
</dbReference>
<evidence type="ECO:0000256" key="3">
    <source>
        <dbReference type="ARBA" id="ARBA00005179"/>
    </source>
</evidence>
<comment type="caution">
    <text evidence="16">The sequence shown here is derived from an EMBL/GenBank/DDBJ whole genome shotgun (WGS) entry which is preliminary data.</text>
</comment>
<evidence type="ECO:0000256" key="9">
    <source>
        <dbReference type="ARBA" id="ARBA00023002"/>
    </source>
</evidence>
<feature type="binding site" description="axial binding residue" evidence="14">
    <location>
        <position position="469"/>
    </location>
    <ligand>
        <name>heme</name>
        <dbReference type="ChEBI" id="CHEBI:30413"/>
    </ligand>
    <ligandPart>
        <name>Fe</name>
        <dbReference type="ChEBI" id="CHEBI:18248"/>
    </ligandPart>
</feature>
<accession>A0AAW0E4N1</accession>
<name>A0AAW0E4N1_9AGAR</name>
<dbReference type="PRINTS" id="PR00463">
    <property type="entry name" value="EP450I"/>
</dbReference>
<dbReference type="InterPro" id="IPR017972">
    <property type="entry name" value="Cyt_P450_CS"/>
</dbReference>
<evidence type="ECO:0000256" key="13">
    <source>
        <dbReference type="ARBA" id="ARBA00023180"/>
    </source>
</evidence>
<dbReference type="GO" id="GO:0016705">
    <property type="term" value="F:oxidoreductase activity, acting on paired donors, with incorporation or reduction of molecular oxygen"/>
    <property type="evidence" value="ECO:0007669"/>
    <property type="project" value="InterPro"/>
</dbReference>
<evidence type="ECO:0000313" key="17">
    <source>
        <dbReference type="Proteomes" id="UP001383192"/>
    </source>
</evidence>
<evidence type="ECO:0000256" key="2">
    <source>
        <dbReference type="ARBA" id="ARBA00004167"/>
    </source>
</evidence>
<dbReference type="Gene3D" id="1.10.630.10">
    <property type="entry name" value="Cytochrome P450"/>
    <property type="match status" value="1"/>
</dbReference>
<evidence type="ECO:0008006" key="18">
    <source>
        <dbReference type="Google" id="ProtNLM"/>
    </source>
</evidence>
<reference evidence="16 17" key="1">
    <citation type="submission" date="2024-01" db="EMBL/GenBank/DDBJ databases">
        <title>A draft genome for a cacao thread blight-causing isolate of Paramarasmius palmivorus.</title>
        <authorList>
            <person name="Baruah I.K."/>
            <person name="Bukari Y."/>
            <person name="Amoako-Attah I."/>
            <person name="Meinhardt L.W."/>
            <person name="Bailey B.A."/>
            <person name="Cohen S.P."/>
        </authorList>
    </citation>
    <scope>NUCLEOTIDE SEQUENCE [LARGE SCALE GENOMIC DNA]</scope>
    <source>
        <strain evidence="16 17">GH-12</strain>
    </source>
</reference>
<evidence type="ECO:0000256" key="12">
    <source>
        <dbReference type="ARBA" id="ARBA00023136"/>
    </source>
</evidence>
<dbReference type="PANTHER" id="PTHR46300:SF2">
    <property type="entry name" value="CYTOCHROME P450 MONOOXYGENASE ALNH-RELATED"/>
    <property type="match status" value="1"/>
</dbReference>
<proteinExistence type="inferred from homology"/>
<dbReference type="CDD" id="cd11065">
    <property type="entry name" value="CYP64-like"/>
    <property type="match status" value="1"/>
</dbReference>
<comment type="pathway">
    <text evidence="3">Secondary metabolite biosynthesis.</text>
</comment>
<dbReference type="SUPFAM" id="SSF48264">
    <property type="entry name" value="Cytochrome P450"/>
    <property type="match status" value="1"/>
</dbReference>
<dbReference type="AlphaFoldDB" id="A0AAW0E4N1"/>
<evidence type="ECO:0000256" key="14">
    <source>
        <dbReference type="PIRSR" id="PIRSR602401-1"/>
    </source>
</evidence>
<dbReference type="PROSITE" id="PS00086">
    <property type="entry name" value="CYTOCHROME_P450"/>
    <property type="match status" value="1"/>
</dbReference>
<evidence type="ECO:0000256" key="7">
    <source>
        <dbReference type="ARBA" id="ARBA00022723"/>
    </source>
</evidence>
<sequence length="550" mass="62311">MFTPSLLVSLLSEPSFVSLRTVAFASVLASLYVFAKAVKEFFFPPSPVDASGNHIPPGPVGLPIVGSFPFLTHYPELTLDHWAKRFGPLYSLWLGNQLFVIVSDPQIVKDLMVTNGAVFSSRKEMFLKSKNIFAGRGITATPYNDRWRKHRRLATAALNTRAVDGYTHVLDYEATILIKDLMEFGKAGARPINPQPHAGRCSLNNMLTVCFGIRTDTIDHPLVATALRLSREFMNCTGPVSNLTDFVPLLQKLGSLNYMIKRGKALHKDLVDTYGGMVKDIEARMKRGEKVQDCLVKTLIEVKDEEKLDDLDMAILCSAFMIGGVETTASIMQWFSALIPSYPEIQQKAHDELDRVIGRDRMPTVEDEKNLPYIHAIIKEVERCHNPFWLGTPHVNSQDFTYRGQYIPKDTVLVLNTYTMHHDPQRHPEPYRFNPDRYISDSTLSSESANLANPMERDHWMFGVGRRICPGMWVAEREVFLGMWFRGSSRTPSDSPAVIARILWAFRMEQIPSEPIDLKEYDGLSGRSPVPFRIKMIPRHEKVIEVLNKA</sequence>
<keyword evidence="12" id="KW-0472">Membrane</keyword>
<evidence type="ECO:0000256" key="11">
    <source>
        <dbReference type="ARBA" id="ARBA00023033"/>
    </source>
</evidence>
<keyword evidence="9 15" id="KW-0560">Oxidoreductase</keyword>
<dbReference type="EMBL" id="JAYKXP010000004">
    <property type="protein sequence ID" value="KAK7059002.1"/>
    <property type="molecule type" value="Genomic_DNA"/>
</dbReference>
<dbReference type="Pfam" id="PF00067">
    <property type="entry name" value="p450"/>
    <property type="match status" value="1"/>
</dbReference>
<dbReference type="GO" id="GO:0005506">
    <property type="term" value="F:iron ion binding"/>
    <property type="evidence" value="ECO:0007669"/>
    <property type="project" value="InterPro"/>
</dbReference>
<evidence type="ECO:0000313" key="16">
    <source>
        <dbReference type="EMBL" id="KAK7059002.1"/>
    </source>
</evidence>
<keyword evidence="8" id="KW-1133">Transmembrane helix</keyword>
<dbReference type="Proteomes" id="UP001383192">
    <property type="component" value="Unassembled WGS sequence"/>
</dbReference>
<organism evidence="16 17">
    <name type="scientific">Paramarasmius palmivorus</name>
    <dbReference type="NCBI Taxonomy" id="297713"/>
    <lineage>
        <taxon>Eukaryota</taxon>
        <taxon>Fungi</taxon>
        <taxon>Dikarya</taxon>
        <taxon>Basidiomycota</taxon>
        <taxon>Agaricomycotina</taxon>
        <taxon>Agaricomycetes</taxon>
        <taxon>Agaricomycetidae</taxon>
        <taxon>Agaricales</taxon>
        <taxon>Marasmiineae</taxon>
        <taxon>Marasmiaceae</taxon>
        <taxon>Paramarasmius</taxon>
    </lineage>
</organism>
<evidence type="ECO:0000256" key="8">
    <source>
        <dbReference type="ARBA" id="ARBA00022989"/>
    </source>
</evidence>
<dbReference type="InterPro" id="IPR001128">
    <property type="entry name" value="Cyt_P450"/>
</dbReference>
<evidence type="ECO:0000256" key="10">
    <source>
        <dbReference type="ARBA" id="ARBA00023004"/>
    </source>
</evidence>
<evidence type="ECO:0000256" key="6">
    <source>
        <dbReference type="ARBA" id="ARBA00022692"/>
    </source>
</evidence>
<dbReference type="InterPro" id="IPR036396">
    <property type="entry name" value="Cyt_P450_sf"/>
</dbReference>
<keyword evidence="5 14" id="KW-0349">Heme</keyword>
<keyword evidence="11 15" id="KW-0503">Monooxygenase</keyword>
<comment type="cofactor">
    <cofactor evidence="1 14">
        <name>heme</name>
        <dbReference type="ChEBI" id="CHEBI:30413"/>
    </cofactor>
</comment>
<dbReference type="GO" id="GO:0020037">
    <property type="term" value="F:heme binding"/>
    <property type="evidence" value="ECO:0007669"/>
    <property type="project" value="InterPro"/>
</dbReference>
<dbReference type="PANTHER" id="PTHR46300">
    <property type="entry name" value="P450, PUTATIVE (EUROFUNG)-RELATED-RELATED"/>
    <property type="match status" value="1"/>
</dbReference>
<keyword evidence="7 14" id="KW-0479">Metal-binding</keyword>
<keyword evidence="10 14" id="KW-0408">Iron</keyword>
<evidence type="ECO:0000256" key="15">
    <source>
        <dbReference type="RuleBase" id="RU000461"/>
    </source>
</evidence>
<comment type="similarity">
    <text evidence="4 15">Belongs to the cytochrome P450 family.</text>
</comment>